<gene>
    <name evidence="2" type="ORF">ATEIFO6365_0004023800</name>
</gene>
<proteinExistence type="predicted"/>
<dbReference type="GO" id="GO:0051260">
    <property type="term" value="P:protein homooligomerization"/>
    <property type="evidence" value="ECO:0007669"/>
    <property type="project" value="InterPro"/>
</dbReference>
<dbReference type="SUPFAM" id="SSF54695">
    <property type="entry name" value="POZ domain"/>
    <property type="match status" value="1"/>
</dbReference>
<dbReference type="InterPro" id="IPR011333">
    <property type="entry name" value="SKP1/BTB/POZ_sf"/>
</dbReference>
<sequence length="209" mass="24035">MEQDTTSSPVTSRPTFLPPATEPSSRKVILQVGEQRFTTTRETLRESTFLTSLLSNQWNSTQEDGSYFVDADPALFAPILQYLRRGIYPVFYDRARGHDYARYAALLEEARFFGIRDLQAWLQERKYLDVVRVEMVLKELVDLKPRQAAGDAECEFYPAWVEKVVYKVPDATLAHGINHEQVRVLDGMVVEKRVVFDMEKCVRAPRTGP</sequence>
<dbReference type="Pfam" id="PF02214">
    <property type="entry name" value="BTB_2"/>
    <property type="match status" value="1"/>
</dbReference>
<comment type="caution">
    <text evidence="2">The sequence shown here is derived from an EMBL/GenBank/DDBJ whole genome shotgun (WGS) entry which is preliminary data.</text>
</comment>
<dbReference type="PANTHER" id="PTHR11145">
    <property type="entry name" value="BTB/POZ DOMAIN-CONTAINING ADAPTER FOR CUL3-MEDIATED RHOA DEGRADATION PROTEIN FAMILY MEMBER"/>
    <property type="match status" value="1"/>
</dbReference>
<evidence type="ECO:0000256" key="1">
    <source>
        <dbReference type="SAM" id="MobiDB-lite"/>
    </source>
</evidence>
<evidence type="ECO:0000313" key="3">
    <source>
        <dbReference type="Proteomes" id="UP000452235"/>
    </source>
</evidence>
<name>A0A5M3YNU8_ASPTE</name>
<dbReference type="Proteomes" id="UP000452235">
    <property type="component" value="Unassembled WGS sequence"/>
</dbReference>
<keyword evidence="3" id="KW-1185">Reference proteome</keyword>
<dbReference type="CDD" id="cd18316">
    <property type="entry name" value="BTB_POZ_KCTD-like"/>
    <property type="match status" value="1"/>
</dbReference>
<evidence type="ECO:0000313" key="2">
    <source>
        <dbReference type="EMBL" id="GFF15119.1"/>
    </source>
</evidence>
<dbReference type="AlphaFoldDB" id="A0A5M3YNU8"/>
<dbReference type="Gene3D" id="3.30.710.10">
    <property type="entry name" value="Potassium Channel Kv1.1, Chain A"/>
    <property type="match status" value="1"/>
</dbReference>
<dbReference type="InterPro" id="IPR000210">
    <property type="entry name" value="BTB/POZ_dom"/>
</dbReference>
<dbReference type="EMBL" id="BLJY01000004">
    <property type="protein sequence ID" value="GFF15119.1"/>
    <property type="molecule type" value="Genomic_DNA"/>
</dbReference>
<dbReference type="InterPro" id="IPR045068">
    <property type="entry name" value="BACURD1-3"/>
</dbReference>
<dbReference type="VEuPathDB" id="FungiDB:ATEG_09259"/>
<dbReference type="InterPro" id="IPR003131">
    <property type="entry name" value="T1-type_BTB"/>
</dbReference>
<dbReference type="PANTHER" id="PTHR11145:SF8">
    <property type="entry name" value="RE57120P"/>
    <property type="match status" value="1"/>
</dbReference>
<organism evidence="2 3">
    <name type="scientific">Aspergillus terreus</name>
    <dbReference type="NCBI Taxonomy" id="33178"/>
    <lineage>
        <taxon>Eukaryota</taxon>
        <taxon>Fungi</taxon>
        <taxon>Dikarya</taxon>
        <taxon>Ascomycota</taxon>
        <taxon>Pezizomycotina</taxon>
        <taxon>Eurotiomycetes</taxon>
        <taxon>Eurotiomycetidae</taxon>
        <taxon>Eurotiales</taxon>
        <taxon>Aspergillaceae</taxon>
        <taxon>Aspergillus</taxon>
        <taxon>Aspergillus subgen. Circumdati</taxon>
    </lineage>
</organism>
<dbReference type="OrthoDB" id="2414723at2759"/>
<feature type="compositionally biased region" description="Polar residues" evidence="1">
    <location>
        <begin position="1"/>
        <end position="14"/>
    </location>
</feature>
<protein>
    <submittedName>
        <fullName evidence="2">Uncharacterized protein</fullName>
    </submittedName>
</protein>
<feature type="region of interest" description="Disordered" evidence="1">
    <location>
        <begin position="1"/>
        <end position="23"/>
    </location>
</feature>
<dbReference type="PROSITE" id="PS50097">
    <property type="entry name" value="BTB"/>
    <property type="match status" value="1"/>
</dbReference>
<dbReference type="SMART" id="SM00225">
    <property type="entry name" value="BTB"/>
    <property type="match status" value="1"/>
</dbReference>
<reference evidence="2 3" key="1">
    <citation type="submission" date="2020-01" db="EMBL/GenBank/DDBJ databases">
        <title>Aspergillus terreus IFO 6365 whole genome shotgun sequence.</title>
        <authorList>
            <person name="Kanamasa S."/>
            <person name="Takahashi H."/>
        </authorList>
    </citation>
    <scope>NUCLEOTIDE SEQUENCE [LARGE SCALE GENOMIC DNA]</scope>
    <source>
        <strain evidence="2 3">IFO 6365</strain>
    </source>
</reference>
<accession>A0A5M3YNU8</accession>